<protein>
    <submittedName>
        <fullName evidence="2">Uncharacterized protein</fullName>
    </submittedName>
</protein>
<dbReference type="AlphaFoldDB" id="A0A0D9WXG9"/>
<feature type="compositionally biased region" description="Basic and acidic residues" evidence="1">
    <location>
        <begin position="49"/>
        <end position="59"/>
    </location>
</feature>
<proteinExistence type="predicted"/>
<sequence length="94" mass="10619">MLYKTYKIGFTIFEARGRLGRGSSEDDVGVDDRRRGCSRLQQTKRRRGRGDSDDVRGEAGDGQSAGGDHRKRRPAAAYEERQRSGQIKAKFRSI</sequence>
<feature type="region of interest" description="Disordered" evidence="1">
    <location>
        <begin position="20"/>
        <end position="94"/>
    </location>
</feature>
<name>A0A0D9WXG9_9ORYZ</name>
<organism evidence="2 3">
    <name type="scientific">Leersia perrieri</name>
    <dbReference type="NCBI Taxonomy" id="77586"/>
    <lineage>
        <taxon>Eukaryota</taxon>
        <taxon>Viridiplantae</taxon>
        <taxon>Streptophyta</taxon>
        <taxon>Embryophyta</taxon>
        <taxon>Tracheophyta</taxon>
        <taxon>Spermatophyta</taxon>
        <taxon>Magnoliopsida</taxon>
        <taxon>Liliopsida</taxon>
        <taxon>Poales</taxon>
        <taxon>Poaceae</taxon>
        <taxon>BOP clade</taxon>
        <taxon>Oryzoideae</taxon>
        <taxon>Oryzeae</taxon>
        <taxon>Oryzinae</taxon>
        <taxon>Leersia</taxon>
    </lineage>
</organism>
<reference evidence="2 3" key="1">
    <citation type="submission" date="2012-08" db="EMBL/GenBank/DDBJ databases">
        <title>Oryza genome evolution.</title>
        <authorList>
            <person name="Wing R.A."/>
        </authorList>
    </citation>
    <scope>NUCLEOTIDE SEQUENCE</scope>
</reference>
<evidence type="ECO:0000313" key="3">
    <source>
        <dbReference type="Proteomes" id="UP000032180"/>
    </source>
</evidence>
<evidence type="ECO:0000256" key="1">
    <source>
        <dbReference type="SAM" id="MobiDB-lite"/>
    </source>
</evidence>
<dbReference type="Gramene" id="LPERR07G08160.1">
    <property type="protein sequence ID" value="LPERR07G08160.1"/>
    <property type="gene ID" value="LPERR07G08160"/>
</dbReference>
<accession>A0A0D9WXG9</accession>
<keyword evidence="3" id="KW-1185">Reference proteome</keyword>
<dbReference type="Proteomes" id="UP000032180">
    <property type="component" value="Chromosome 7"/>
</dbReference>
<reference evidence="3" key="2">
    <citation type="submission" date="2013-12" db="EMBL/GenBank/DDBJ databases">
        <authorList>
            <person name="Yu Y."/>
            <person name="Lee S."/>
            <person name="de Baynast K."/>
            <person name="Wissotski M."/>
            <person name="Liu L."/>
            <person name="Talag J."/>
            <person name="Goicoechea J."/>
            <person name="Angelova A."/>
            <person name="Jetty R."/>
            <person name="Kudrna D."/>
            <person name="Golser W."/>
            <person name="Rivera L."/>
            <person name="Zhang J."/>
            <person name="Wing R."/>
        </authorList>
    </citation>
    <scope>NUCLEOTIDE SEQUENCE</scope>
</reference>
<reference evidence="2" key="3">
    <citation type="submission" date="2015-04" db="UniProtKB">
        <authorList>
            <consortium name="EnsemblPlants"/>
        </authorList>
    </citation>
    <scope>IDENTIFICATION</scope>
</reference>
<evidence type="ECO:0000313" key="2">
    <source>
        <dbReference type="EnsemblPlants" id="LPERR07G08160.1"/>
    </source>
</evidence>
<dbReference type="HOGENOM" id="CLU_2389407_0_0_1"/>
<dbReference type="EnsemblPlants" id="LPERR07G08160.1">
    <property type="protein sequence ID" value="LPERR07G08160.1"/>
    <property type="gene ID" value="LPERR07G08160"/>
</dbReference>